<protein>
    <submittedName>
        <fullName evidence="1">Uncharacterized protein</fullName>
    </submittedName>
</protein>
<evidence type="ECO:0000313" key="2">
    <source>
        <dbReference type="Proteomes" id="UP000499080"/>
    </source>
</evidence>
<proteinExistence type="predicted"/>
<accession>A0A4Y2FN44</accession>
<dbReference type="EMBL" id="BGPR01000973">
    <property type="protein sequence ID" value="GBM41789.1"/>
    <property type="molecule type" value="Genomic_DNA"/>
</dbReference>
<sequence>MVLKKVVLGQFLQQSPSHSQQVVTTSQHVVTTDWPLRSPGNQPLDVFTWNFIKMITYQQKVCTLDDFKQRNSAEDLMSPQMQLNVWQEIDYRLVIFGATNSSRIKPSVAATGDQGGI</sequence>
<organism evidence="1 2">
    <name type="scientific">Araneus ventricosus</name>
    <name type="common">Orbweaver spider</name>
    <name type="synonym">Epeira ventricosa</name>
    <dbReference type="NCBI Taxonomy" id="182803"/>
    <lineage>
        <taxon>Eukaryota</taxon>
        <taxon>Metazoa</taxon>
        <taxon>Ecdysozoa</taxon>
        <taxon>Arthropoda</taxon>
        <taxon>Chelicerata</taxon>
        <taxon>Arachnida</taxon>
        <taxon>Araneae</taxon>
        <taxon>Araneomorphae</taxon>
        <taxon>Entelegynae</taxon>
        <taxon>Araneoidea</taxon>
        <taxon>Araneidae</taxon>
        <taxon>Araneus</taxon>
    </lineage>
</organism>
<dbReference type="AlphaFoldDB" id="A0A4Y2FN44"/>
<gene>
    <name evidence="1" type="ORF">AVEN_92008_1</name>
</gene>
<dbReference type="Gene3D" id="3.30.420.10">
    <property type="entry name" value="Ribonuclease H-like superfamily/Ribonuclease H"/>
    <property type="match status" value="1"/>
</dbReference>
<dbReference type="InterPro" id="IPR036397">
    <property type="entry name" value="RNaseH_sf"/>
</dbReference>
<dbReference type="Proteomes" id="UP000499080">
    <property type="component" value="Unassembled WGS sequence"/>
</dbReference>
<keyword evidence="2" id="KW-1185">Reference proteome</keyword>
<dbReference type="GO" id="GO:0003676">
    <property type="term" value="F:nucleic acid binding"/>
    <property type="evidence" value="ECO:0007669"/>
    <property type="project" value="InterPro"/>
</dbReference>
<name>A0A4Y2FN44_ARAVE</name>
<evidence type="ECO:0000313" key="1">
    <source>
        <dbReference type="EMBL" id="GBM41789.1"/>
    </source>
</evidence>
<reference evidence="1 2" key="1">
    <citation type="journal article" date="2019" name="Sci. Rep.">
        <title>Orb-weaving spider Araneus ventricosus genome elucidates the spidroin gene catalogue.</title>
        <authorList>
            <person name="Kono N."/>
            <person name="Nakamura H."/>
            <person name="Ohtoshi R."/>
            <person name="Moran D.A.P."/>
            <person name="Shinohara A."/>
            <person name="Yoshida Y."/>
            <person name="Fujiwara M."/>
            <person name="Mori M."/>
            <person name="Tomita M."/>
            <person name="Arakawa K."/>
        </authorList>
    </citation>
    <scope>NUCLEOTIDE SEQUENCE [LARGE SCALE GENOMIC DNA]</scope>
</reference>
<comment type="caution">
    <text evidence="1">The sequence shown here is derived from an EMBL/GenBank/DDBJ whole genome shotgun (WGS) entry which is preliminary data.</text>
</comment>